<comment type="cofactor">
    <cofactor evidence="3">
        <name>Zn(2+)</name>
        <dbReference type="ChEBI" id="CHEBI:29105"/>
    </cofactor>
    <text evidence="3">Binds 1 divalent metal cation per subunit.</text>
</comment>
<name>A0A7R9MKV5_9ACAR</name>
<feature type="non-terminal residue" evidence="5">
    <location>
        <position position="1"/>
    </location>
</feature>
<dbReference type="GO" id="GO:0005509">
    <property type="term" value="F:calcium ion binding"/>
    <property type="evidence" value="ECO:0007669"/>
    <property type="project" value="TreeGrafter"/>
</dbReference>
<accession>A0A7R9MKV5</accession>
<dbReference type="EMBL" id="OC936740">
    <property type="protein sequence ID" value="CAD7660951.1"/>
    <property type="molecule type" value="Genomic_DNA"/>
</dbReference>
<comment type="similarity">
    <text evidence="1">Belongs to the SMP-30/CGR1 family.</text>
</comment>
<dbReference type="AlphaFoldDB" id="A0A7R9MKV5"/>
<keyword evidence="3" id="KW-0479">Metal-binding</keyword>
<feature type="non-terminal residue" evidence="5">
    <location>
        <position position="318"/>
    </location>
</feature>
<dbReference type="EMBL" id="CAJPVJ010021915">
    <property type="protein sequence ID" value="CAG2178087.1"/>
    <property type="molecule type" value="Genomic_DNA"/>
</dbReference>
<dbReference type="PANTHER" id="PTHR10907">
    <property type="entry name" value="REGUCALCIN"/>
    <property type="match status" value="1"/>
</dbReference>
<dbReference type="PRINTS" id="PR01790">
    <property type="entry name" value="SMP30FAMILY"/>
</dbReference>
<organism evidence="5">
    <name type="scientific">Oppiella nova</name>
    <dbReference type="NCBI Taxonomy" id="334625"/>
    <lineage>
        <taxon>Eukaryota</taxon>
        <taxon>Metazoa</taxon>
        <taxon>Ecdysozoa</taxon>
        <taxon>Arthropoda</taxon>
        <taxon>Chelicerata</taxon>
        <taxon>Arachnida</taxon>
        <taxon>Acari</taxon>
        <taxon>Acariformes</taxon>
        <taxon>Sarcoptiformes</taxon>
        <taxon>Oribatida</taxon>
        <taxon>Brachypylina</taxon>
        <taxon>Oppioidea</taxon>
        <taxon>Oppiidae</taxon>
        <taxon>Oppiella</taxon>
    </lineage>
</organism>
<proteinExistence type="inferred from homology"/>
<evidence type="ECO:0000256" key="2">
    <source>
        <dbReference type="PIRSR" id="PIRSR605511-1"/>
    </source>
</evidence>
<dbReference type="GO" id="GO:0004341">
    <property type="term" value="F:gluconolactonase activity"/>
    <property type="evidence" value="ECO:0007669"/>
    <property type="project" value="TreeGrafter"/>
</dbReference>
<feature type="binding site" evidence="3">
    <location>
        <position position="46"/>
    </location>
    <ligand>
        <name>a divalent metal cation</name>
        <dbReference type="ChEBI" id="CHEBI:60240"/>
    </ligand>
</feature>
<dbReference type="Pfam" id="PF08450">
    <property type="entry name" value="SGL"/>
    <property type="match status" value="1"/>
</dbReference>
<evidence type="ECO:0000256" key="3">
    <source>
        <dbReference type="PIRSR" id="PIRSR605511-2"/>
    </source>
</evidence>
<dbReference type="OrthoDB" id="423498at2759"/>
<dbReference type="InterPro" id="IPR011042">
    <property type="entry name" value="6-blade_b-propeller_TolB-like"/>
</dbReference>
<evidence type="ECO:0000313" key="5">
    <source>
        <dbReference type="EMBL" id="CAD7660951.1"/>
    </source>
</evidence>
<feature type="binding site" evidence="3">
    <location>
        <position position="133"/>
    </location>
    <ligand>
        <name>substrate</name>
    </ligand>
</feature>
<gene>
    <name evidence="5" type="ORF">ONB1V03_LOCUS17513</name>
</gene>
<dbReference type="Gene3D" id="2.120.10.30">
    <property type="entry name" value="TolB, C-terminal domain"/>
    <property type="match status" value="1"/>
</dbReference>
<feature type="active site" description="Proton donor/acceptor" evidence="2">
    <location>
        <position position="236"/>
    </location>
</feature>
<feature type="binding site" evidence="3">
    <location>
        <position position="181"/>
    </location>
    <ligand>
        <name>a divalent metal cation</name>
        <dbReference type="ChEBI" id="CHEBI:60240"/>
    </ligand>
</feature>
<evidence type="ECO:0000256" key="1">
    <source>
        <dbReference type="ARBA" id="ARBA00008853"/>
    </source>
</evidence>
<protein>
    <recommendedName>
        <fullName evidence="4">SMP-30/Gluconolactonase/LRE-like region domain-containing protein</fullName>
    </recommendedName>
</protein>
<keyword evidence="3" id="KW-0862">Zinc</keyword>
<keyword evidence="6" id="KW-1185">Reference proteome</keyword>
<dbReference type="Proteomes" id="UP000728032">
    <property type="component" value="Unassembled WGS sequence"/>
</dbReference>
<feature type="binding site" evidence="3">
    <location>
        <position position="236"/>
    </location>
    <ligand>
        <name>a divalent metal cation</name>
        <dbReference type="ChEBI" id="CHEBI:60240"/>
    </ligand>
</feature>
<dbReference type="SUPFAM" id="SSF63829">
    <property type="entry name" value="Calcium-dependent phosphotriesterase"/>
    <property type="match status" value="1"/>
</dbReference>
<dbReference type="InterPro" id="IPR005511">
    <property type="entry name" value="SMP-30"/>
</dbReference>
<dbReference type="GO" id="GO:0019853">
    <property type="term" value="P:L-ascorbic acid biosynthetic process"/>
    <property type="evidence" value="ECO:0007669"/>
    <property type="project" value="TreeGrafter"/>
</dbReference>
<feature type="binding site" evidence="3">
    <location>
        <position position="131"/>
    </location>
    <ligand>
        <name>substrate</name>
    </ligand>
</feature>
<feature type="domain" description="SMP-30/Gluconolactonase/LRE-like region" evidence="4">
    <location>
        <begin position="44"/>
        <end position="295"/>
    </location>
</feature>
<dbReference type="PANTHER" id="PTHR10907:SF47">
    <property type="entry name" value="REGUCALCIN"/>
    <property type="match status" value="1"/>
</dbReference>
<evidence type="ECO:0000259" key="4">
    <source>
        <dbReference type="Pfam" id="PF08450"/>
    </source>
</evidence>
<sequence length="318" mass="35610">PPSRSQKFALADTPPPPKCELTIVYNEAKVHYKVTSVEKLQSDLGEGPHWDEKQGVLWHTDINEFKVCRLNVTSGDTECHKLDDIATLVHPYPNGEDLLVTQRNKMVKLNWKTKQTTIIGEVAPELKGKERFNDGKADKTGRLWMGTILDSDKGVVPGKGNLYKWEDGKFTKMADNFYLTNGMTWPKDQKKMFVNDSQGRKIYVFDFDLEKGTLSNKKVLVDCNNSTDWTVNDHPDGLTIDITDHLWAASDYAGRVVKIDPNTGDVVDTCSIPCPLTTTPVFGGTNMDEMFVTTAYKNGGPDQRTAHPTCGQTHRITS</sequence>
<reference evidence="5" key="1">
    <citation type="submission" date="2020-11" db="EMBL/GenBank/DDBJ databases">
        <authorList>
            <person name="Tran Van P."/>
        </authorList>
    </citation>
    <scope>NUCLEOTIDE SEQUENCE</scope>
</reference>
<evidence type="ECO:0000313" key="6">
    <source>
        <dbReference type="Proteomes" id="UP000728032"/>
    </source>
</evidence>
<dbReference type="InterPro" id="IPR013658">
    <property type="entry name" value="SGL"/>
</dbReference>